<gene>
    <name evidence="1" type="ORF">G3446_01870</name>
</gene>
<sequence>MSTKVIAFVDPGPNLAQYLSAVGDRLPAGYAPTYFALRVKSRSVLHRLGRPLHPRHSAGKPGDWPSHIRIDRDALVARLRKDADKALVARDAPDFRWLVGALDAFLDDLEPAGIFLWNGSGLAAAITEQLARARGIPLVFGENGYLPGTLQLDPQGVNAFSRIGLDASLDEIRTRDYSETQVQELDRLLGGYRAGTTPTRKPPPCGRVRPSPLAYLAQAWEDLHEREPSAKGNLRIPREIPPLPERFVFFPLQVRSDSQLTIHSPLYGNRLDEAIADLDRAVRAIDPGLKLVVKLHPADLGKTDYDPVAQGFPDVVWIGGGDVRTILQRAACVVTVNSTVGIEGMIYGKPVVTLGSNFYVREGLVHPVRDRSQLVDRLRAALTDPPDHPLTQQYLRYLYFHAFARGHWQDYAEASLDAIGARIVDMVERAR</sequence>
<evidence type="ECO:0000313" key="1">
    <source>
        <dbReference type="EMBL" id="NEV60651.1"/>
    </source>
</evidence>
<comment type="caution">
    <text evidence="1">The sequence shown here is derived from an EMBL/GenBank/DDBJ whole genome shotgun (WGS) entry which is preliminary data.</text>
</comment>
<dbReference type="InterPro" id="IPR007833">
    <property type="entry name" value="Capsule_polysaccharide_synth"/>
</dbReference>
<dbReference type="AlphaFoldDB" id="A0A6M0JUP7"/>
<dbReference type="GO" id="GO:0015774">
    <property type="term" value="P:polysaccharide transport"/>
    <property type="evidence" value="ECO:0007669"/>
    <property type="project" value="InterPro"/>
</dbReference>
<proteinExistence type="predicted"/>
<organism evidence="1 2">
    <name type="scientific">Thiorhodococcus minor</name>
    <dbReference type="NCBI Taxonomy" id="57489"/>
    <lineage>
        <taxon>Bacteria</taxon>
        <taxon>Pseudomonadati</taxon>
        <taxon>Pseudomonadota</taxon>
        <taxon>Gammaproteobacteria</taxon>
        <taxon>Chromatiales</taxon>
        <taxon>Chromatiaceae</taxon>
        <taxon>Thiorhodococcus</taxon>
    </lineage>
</organism>
<dbReference type="CDD" id="cd16438">
    <property type="entry name" value="beta_Kdo_transferase_KpsS_like"/>
    <property type="match status" value="1"/>
</dbReference>
<dbReference type="Gene3D" id="3.40.50.12580">
    <property type="match status" value="1"/>
</dbReference>
<dbReference type="Pfam" id="PF05159">
    <property type="entry name" value="Capsule_synth"/>
    <property type="match status" value="1"/>
</dbReference>
<dbReference type="EMBL" id="JAAIJQ010000003">
    <property type="protein sequence ID" value="NEV60651.1"/>
    <property type="molecule type" value="Genomic_DNA"/>
</dbReference>
<dbReference type="GO" id="GO:0000271">
    <property type="term" value="P:polysaccharide biosynthetic process"/>
    <property type="evidence" value="ECO:0007669"/>
    <property type="project" value="InterPro"/>
</dbReference>
<evidence type="ECO:0000313" key="2">
    <source>
        <dbReference type="Proteomes" id="UP000483379"/>
    </source>
</evidence>
<dbReference type="Proteomes" id="UP000483379">
    <property type="component" value="Unassembled WGS sequence"/>
</dbReference>
<dbReference type="RefSeq" id="WP_164450696.1">
    <property type="nucleotide sequence ID" value="NZ_JAAIJQ010000003.1"/>
</dbReference>
<dbReference type="SUPFAM" id="SSF53756">
    <property type="entry name" value="UDP-Glycosyltransferase/glycogen phosphorylase"/>
    <property type="match status" value="1"/>
</dbReference>
<accession>A0A6M0JUP7</accession>
<protein>
    <submittedName>
        <fullName evidence="1">Capsular biosynthesis protein</fullName>
    </submittedName>
</protein>
<keyword evidence="2" id="KW-1185">Reference proteome</keyword>
<name>A0A6M0JUP7_9GAMM</name>
<dbReference type="InterPro" id="IPR043148">
    <property type="entry name" value="TagF_C"/>
</dbReference>
<reference evidence="1 2" key="1">
    <citation type="submission" date="2020-02" db="EMBL/GenBank/DDBJ databases">
        <title>Genome sequences of Thiorhodococcus mannitoliphagus and Thiorhodococcus minor, purple sulfur photosynthetic bacteria in the gammaproteobacterial family, Chromatiaceae.</title>
        <authorList>
            <person name="Aviles F.A."/>
            <person name="Meyer T.E."/>
            <person name="Kyndt J.A."/>
        </authorList>
    </citation>
    <scope>NUCLEOTIDE SEQUENCE [LARGE SCALE GENOMIC DNA]</scope>
    <source>
        <strain evidence="1 2">DSM 11518</strain>
    </source>
</reference>